<evidence type="ECO:0000313" key="4">
    <source>
        <dbReference type="Proteomes" id="UP000193388"/>
    </source>
</evidence>
<dbReference type="PANTHER" id="PTHR46889:SF4">
    <property type="entry name" value="TRANSPOSASE INSO FOR INSERTION SEQUENCE ELEMENT IS911B-RELATED"/>
    <property type="match status" value="1"/>
</dbReference>
<dbReference type="Pfam" id="PF00665">
    <property type="entry name" value="rve"/>
    <property type="match status" value="1"/>
</dbReference>
<organism evidence="3 4">
    <name type="scientific">Streptococcus mitis</name>
    <dbReference type="NCBI Taxonomy" id="28037"/>
    <lineage>
        <taxon>Bacteria</taxon>
        <taxon>Bacillati</taxon>
        <taxon>Bacillota</taxon>
        <taxon>Bacilli</taxon>
        <taxon>Lactobacillales</taxon>
        <taxon>Streptococcaceae</taxon>
        <taxon>Streptococcus</taxon>
        <taxon>Streptococcus mitis group</taxon>
    </lineage>
</organism>
<dbReference type="NCBIfam" id="NF033516">
    <property type="entry name" value="transpos_IS3"/>
    <property type="match status" value="1"/>
</dbReference>
<feature type="non-terminal residue" evidence="3">
    <location>
        <position position="1"/>
    </location>
</feature>
<dbReference type="PROSITE" id="PS50994">
    <property type="entry name" value="INTEGRASE"/>
    <property type="match status" value="1"/>
</dbReference>
<feature type="domain" description="Integrase catalytic" evidence="2">
    <location>
        <begin position="64"/>
        <end position="229"/>
    </location>
</feature>
<dbReference type="AlphaFoldDB" id="A0A1X1L0Q0"/>
<dbReference type="InterPro" id="IPR025948">
    <property type="entry name" value="HTH-like_dom"/>
</dbReference>
<gene>
    <name evidence="3" type="ORF">B7693_00015</name>
</gene>
<dbReference type="InterPro" id="IPR036397">
    <property type="entry name" value="RNaseH_sf"/>
</dbReference>
<dbReference type="EMBL" id="NCVM01000003">
    <property type="protein sequence ID" value="ORP05283.1"/>
    <property type="molecule type" value="Genomic_DNA"/>
</dbReference>
<protein>
    <submittedName>
        <fullName evidence="3">IS3 family transposase</fullName>
    </submittedName>
</protein>
<comment type="caution">
    <text evidence="3">The sequence shown here is derived from an EMBL/GenBank/DDBJ whole genome shotgun (WGS) entry which is preliminary data.</text>
</comment>
<dbReference type="Gene3D" id="3.30.420.10">
    <property type="entry name" value="Ribonuclease H-like superfamily/Ribonuclease H"/>
    <property type="match status" value="1"/>
</dbReference>
<dbReference type="RefSeq" id="WP_142358483.1">
    <property type="nucleotide sequence ID" value="NZ_NCVM01000003.1"/>
</dbReference>
<dbReference type="SUPFAM" id="SSF53098">
    <property type="entry name" value="Ribonuclease H-like"/>
    <property type="match status" value="1"/>
</dbReference>
<dbReference type="GO" id="GO:0003676">
    <property type="term" value="F:nucleic acid binding"/>
    <property type="evidence" value="ECO:0007669"/>
    <property type="project" value="InterPro"/>
</dbReference>
<dbReference type="Pfam" id="PF13333">
    <property type="entry name" value="rve_2"/>
    <property type="match status" value="1"/>
</dbReference>
<reference evidence="3 4" key="1">
    <citation type="journal article" date="2016" name="Eur. J. Clin. Microbiol. Infect. Dis.">
        <title>Whole genome sequencing as a tool for phylogenetic analysis of clinical strains of Mitis group streptococci.</title>
        <authorList>
            <person name="Rasmussen L.H."/>
            <person name="Dargis R."/>
            <person name="Hojholt K."/>
            <person name="Christensen J.J."/>
            <person name="Skovgaard O."/>
            <person name="Justesen U.S."/>
            <person name="Rosenvinge F.S."/>
            <person name="Moser C."/>
            <person name="Lukjancenko O."/>
            <person name="Rasmussen S."/>
            <person name="Nielsen X.C."/>
        </authorList>
    </citation>
    <scope>NUCLEOTIDE SEQUENCE [LARGE SCALE GENOMIC DNA]</scope>
    <source>
        <strain evidence="3 4">B_5756_13</strain>
    </source>
</reference>
<evidence type="ECO:0000313" key="3">
    <source>
        <dbReference type="EMBL" id="ORP05283.1"/>
    </source>
</evidence>
<sequence>KGNYGYRRMTLELRNRGFVVNHKKVQRLMKVLGLTARIRRKRKYSSYQGEVGKKADNLIQRQFEATKPMQKCYTDVTEFAIPASSQKLYLSPVLDGFNREIISYNLSTSPNLVQMKAMLEQAFTENHYENTILHSDQGWQYQHDFYHHFLKNKGIQPSMSRKGNSPDNGMMESFFGILKSEMFYGYENTFQSLEHLEQAIVDYIDYYNNKRIKVKLKGLSPVQYRTKSFA</sequence>
<dbReference type="InterPro" id="IPR050900">
    <property type="entry name" value="Transposase_IS3/IS150/IS904"/>
</dbReference>
<name>A0A1X1L0Q0_STRMT</name>
<dbReference type="PANTHER" id="PTHR46889">
    <property type="entry name" value="TRANSPOSASE INSF FOR INSERTION SEQUENCE IS3B-RELATED"/>
    <property type="match status" value="1"/>
</dbReference>
<dbReference type="InterPro" id="IPR012337">
    <property type="entry name" value="RNaseH-like_sf"/>
</dbReference>
<dbReference type="Pfam" id="PF13276">
    <property type="entry name" value="HTH_21"/>
    <property type="match status" value="1"/>
</dbReference>
<evidence type="ECO:0000259" key="2">
    <source>
        <dbReference type="PROSITE" id="PS50994"/>
    </source>
</evidence>
<accession>A0A1X1L0Q0</accession>
<dbReference type="InterPro" id="IPR001584">
    <property type="entry name" value="Integrase_cat-core"/>
</dbReference>
<dbReference type="GO" id="GO:0015074">
    <property type="term" value="P:DNA integration"/>
    <property type="evidence" value="ECO:0007669"/>
    <property type="project" value="InterPro"/>
</dbReference>
<comment type="function">
    <text evidence="1">Involved in the transposition of the insertion sequence.</text>
</comment>
<evidence type="ECO:0000256" key="1">
    <source>
        <dbReference type="ARBA" id="ARBA00002286"/>
    </source>
</evidence>
<dbReference type="Proteomes" id="UP000193388">
    <property type="component" value="Unassembled WGS sequence"/>
</dbReference>
<dbReference type="InterPro" id="IPR048020">
    <property type="entry name" value="Transpos_IS3"/>
</dbReference>
<proteinExistence type="predicted"/>